<name>A0ABV0KTC1_9CYAN</name>
<protein>
    <submittedName>
        <fullName evidence="1">Uncharacterized protein</fullName>
    </submittedName>
</protein>
<evidence type="ECO:0000313" key="2">
    <source>
        <dbReference type="Proteomes" id="UP001476950"/>
    </source>
</evidence>
<proteinExistence type="predicted"/>
<dbReference type="EMBL" id="JAMPLM010000069">
    <property type="protein sequence ID" value="MEP1062493.1"/>
    <property type="molecule type" value="Genomic_DNA"/>
</dbReference>
<dbReference type="RefSeq" id="WP_190446112.1">
    <property type="nucleotide sequence ID" value="NZ_JAMPLM010000069.1"/>
</dbReference>
<reference evidence="1 2" key="1">
    <citation type="submission" date="2022-04" db="EMBL/GenBank/DDBJ databases">
        <title>Positive selection, recombination, and allopatry shape intraspecific diversity of widespread and dominant cyanobacteria.</title>
        <authorList>
            <person name="Wei J."/>
            <person name="Shu W."/>
            <person name="Hu C."/>
        </authorList>
    </citation>
    <scope>NUCLEOTIDE SEQUENCE [LARGE SCALE GENOMIC DNA]</scope>
    <source>
        <strain evidence="1 2">AS-A4</strain>
    </source>
</reference>
<dbReference type="Proteomes" id="UP001476950">
    <property type="component" value="Unassembled WGS sequence"/>
</dbReference>
<sequence length="86" mass="8817">MAGKDVAPSPARRQGNGQLRLAGVAWSRKLVPKGGVLVQRSAARSTGGVSGRKHPLALTRLALSLLVLGCPSLSVANAQLALPLLD</sequence>
<comment type="caution">
    <text evidence="1">The sequence shown here is derived from an EMBL/GenBank/DDBJ whole genome shotgun (WGS) entry which is preliminary data.</text>
</comment>
<keyword evidence="2" id="KW-1185">Reference proteome</keyword>
<evidence type="ECO:0000313" key="1">
    <source>
        <dbReference type="EMBL" id="MEP1062493.1"/>
    </source>
</evidence>
<accession>A0ABV0KTC1</accession>
<gene>
    <name evidence="1" type="ORF">NDI38_29395</name>
</gene>
<organism evidence="1 2">
    <name type="scientific">Stenomitos frigidus AS-A4</name>
    <dbReference type="NCBI Taxonomy" id="2933935"/>
    <lineage>
        <taxon>Bacteria</taxon>
        <taxon>Bacillati</taxon>
        <taxon>Cyanobacteriota</taxon>
        <taxon>Cyanophyceae</taxon>
        <taxon>Leptolyngbyales</taxon>
        <taxon>Leptolyngbyaceae</taxon>
        <taxon>Stenomitos</taxon>
    </lineage>
</organism>